<comment type="similarity">
    <text evidence="2">Belongs to the BIG1 family.</text>
</comment>
<proteinExistence type="inferred from homology"/>
<evidence type="ECO:0000256" key="5">
    <source>
        <dbReference type="ARBA" id="ARBA00022729"/>
    </source>
</evidence>
<dbReference type="EMBL" id="JAULSN010000004">
    <property type="protein sequence ID" value="KAK3374073.1"/>
    <property type="molecule type" value="Genomic_DNA"/>
</dbReference>
<feature type="signal peptide" evidence="11">
    <location>
        <begin position="1"/>
        <end position="18"/>
    </location>
</feature>
<dbReference type="GO" id="GO:0005789">
    <property type="term" value="C:endoplasmic reticulum membrane"/>
    <property type="evidence" value="ECO:0007669"/>
    <property type="project" value="UniProtKB-SubCell"/>
</dbReference>
<accession>A0AAE0KCB8</accession>
<feature type="chain" id="PRO_5041941269" description="Protein BIG1" evidence="11">
    <location>
        <begin position="19"/>
        <end position="277"/>
    </location>
</feature>
<evidence type="ECO:0000256" key="10">
    <source>
        <dbReference type="SAM" id="Phobius"/>
    </source>
</evidence>
<comment type="caution">
    <text evidence="13">The sequence shown here is derived from an EMBL/GenBank/DDBJ whole genome shotgun (WGS) entry which is preliminary data.</text>
</comment>
<dbReference type="InterPro" id="IPR046756">
    <property type="entry name" value="VAS1/VOA1_TM"/>
</dbReference>
<evidence type="ECO:0000256" key="7">
    <source>
        <dbReference type="ARBA" id="ARBA00022989"/>
    </source>
</evidence>
<dbReference type="GO" id="GO:0009272">
    <property type="term" value="P:fungal-type cell wall biogenesis"/>
    <property type="evidence" value="ECO:0007669"/>
    <property type="project" value="TreeGrafter"/>
</dbReference>
<evidence type="ECO:0000256" key="3">
    <source>
        <dbReference type="ARBA" id="ARBA00022089"/>
    </source>
</evidence>
<evidence type="ECO:0000259" key="12">
    <source>
        <dbReference type="Pfam" id="PF20520"/>
    </source>
</evidence>
<evidence type="ECO:0000256" key="8">
    <source>
        <dbReference type="ARBA" id="ARBA00023136"/>
    </source>
</evidence>
<evidence type="ECO:0000256" key="9">
    <source>
        <dbReference type="ARBA" id="ARBA00023316"/>
    </source>
</evidence>
<evidence type="ECO:0000256" key="6">
    <source>
        <dbReference type="ARBA" id="ARBA00022824"/>
    </source>
</evidence>
<keyword evidence="5 11" id="KW-0732">Signal</keyword>
<keyword evidence="6" id="KW-0256">Endoplasmic reticulum</keyword>
<protein>
    <recommendedName>
        <fullName evidence="3">Protein BIG1</fullName>
    </recommendedName>
</protein>
<keyword evidence="8 10" id="KW-0472">Membrane</keyword>
<reference evidence="13" key="2">
    <citation type="submission" date="2023-06" db="EMBL/GenBank/DDBJ databases">
        <authorList>
            <consortium name="Lawrence Berkeley National Laboratory"/>
            <person name="Haridas S."/>
            <person name="Hensen N."/>
            <person name="Bonometti L."/>
            <person name="Westerberg I."/>
            <person name="Brannstrom I.O."/>
            <person name="Guillou S."/>
            <person name="Cros-Aarteil S."/>
            <person name="Calhoun S."/>
            <person name="Kuo A."/>
            <person name="Mondo S."/>
            <person name="Pangilinan J."/>
            <person name="Riley R."/>
            <person name="Labutti K."/>
            <person name="Andreopoulos B."/>
            <person name="Lipzen A."/>
            <person name="Chen C."/>
            <person name="Yanf M."/>
            <person name="Daum C."/>
            <person name="Ng V."/>
            <person name="Clum A."/>
            <person name="Steindorff A."/>
            <person name="Ohm R."/>
            <person name="Martin F."/>
            <person name="Silar P."/>
            <person name="Natvig D."/>
            <person name="Lalanne C."/>
            <person name="Gautier V."/>
            <person name="Ament-Velasquez S.L."/>
            <person name="Kruys A."/>
            <person name="Hutchinson M.I."/>
            <person name="Powell A.J."/>
            <person name="Barry K."/>
            <person name="Miller A.N."/>
            <person name="Grigoriev I.V."/>
            <person name="Debuchy R."/>
            <person name="Gladieux P."/>
            <person name="Thoren M.H."/>
            <person name="Johannesson H."/>
        </authorList>
    </citation>
    <scope>NUCLEOTIDE SEQUENCE</scope>
    <source>
        <strain evidence="13">CBS 958.72</strain>
    </source>
</reference>
<sequence>MHLSIAATLLACTAAVQAFSDSSPFFLLSSAKLVDTSLDDRQIRTSSYVTSKVKELLASCPTSRYILVSQPNVHADDIHDAQSGCTMPNLCRAVFSESTQSRFSVREVVGNILSRTLADYITATCVEHGKHGKVEQVELPRLPSTREKVDRAYALIDNDHKLGELLDTLGDDYTVVFFSDPNEFKAYEPEFVAPVHMDIKRQSNQEPVVFRRQSNETDNRPLFEKYQFFTPGIFMGFLALIVLGSILGVGLKALSSLEVSYGAFDKDMGPAAQKKQQ</sequence>
<evidence type="ECO:0000256" key="11">
    <source>
        <dbReference type="SAM" id="SignalP"/>
    </source>
</evidence>
<dbReference type="PANTHER" id="PTHR28285">
    <property type="entry name" value="PROTEIN BIG1"/>
    <property type="match status" value="1"/>
</dbReference>
<organism evidence="13 14">
    <name type="scientific">Lasiosphaeria ovina</name>
    <dbReference type="NCBI Taxonomy" id="92902"/>
    <lineage>
        <taxon>Eukaryota</taxon>
        <taxon>Fungi</taxon>
        <taxon>Dikarya</taxon>
        <taxon>Ascomycota</taxon>
        <taxon>Pezizomycotina</taxon>
        <taxon>Sordariomycetes</taxon>
        <taxon>Sordariomycetidae</taxon>
        <taxon>Sordariales</taxon>
        <taxon>Lasiosphaeriaceae</taxon>
        <taxon>Lasiosphaeria</taxon>
    </lineage>
</organism>
<keyword evidence="7 10" id="KW-1133">Transmembrane helix</keyword>
<dbReference type="GO" id="GO:0006078">
    <property type="term" value="P:(1-&gt;6)-beta-D-glucan biosynthetic process"/>
    <property type="evidence" value="ECO:0007669"/>
    <property type="project" value="TreeGrafter"/>
</dbReference>
<evidence type="ECO:0000256" key="4">
    <source>
        <dbReference type="ARBA" id="ARBA00022692"/>
    </source>
</evidence>
<feature type="transmembrane region" description="Helical" evidence="10">
    <location>
        <begin position="228"/>
        <end position="251"/>
    </location>
</feature>
<evidence type="ECO:0000313" key="14">
    <source>
        <dbReference type="Proteomes" id="UP001287356"/>
    </source>
</evidence>
<dbReference type="PANTHER" id="PTHR28285:SF1">
    <property type="entry name" value="PROTEIN BIG1"/>
    <property type="match status" value="1"/>
</dbReference>
<name>A0AAE0KCB8_9PEZI</name>
<evidence type="ECO:0000256" key="1">
    <source>
        <dbReference type="ARBA" id="ARBA00004115"/>
    </source>
</evidence>
<dbReference type="InterPro" id="IPR037654">
    <property type="entry name" value="Big1"/>
</dbReference>
<dbReference type="AlphaFoldDB" id="A0AAE0KCB8"/>
<dbReference type="Pfam" id="PF20520">
    <property type="entry name" value="Ac45-VOA1_TM"/>
    <property type="match status" value="1"/>
</dbReference>
<dbReference type="Proteomes" id="UP001287356">
    <property type="component" value="Unassembled WGS sequence"/>
</dbReference>
<keyword evidence="4 10" id="KW-0812">Transmembrane</keyword>
<reference evidence="13" key="1">
    <citation type="journal article" date="2023" name="Mol. Phylogenet. Evol.">
        <title>Genome-scale phylogeny and comparative genomics of the fungal order Sordariales.</title>
        <authorList>
            <person name="Hensen N."/>
            <person name="Bonometti L."/>
            <person name="Westerberg I."/>
            <person name="Brannstrom I.O."/>
            <person name="Guillou S."/>
            <person name="Cros-Aarteil S."/>
            <person name="Calhoun S."/>
            <person name="Haridas S."/>
            <person name="Kuo A."/>
            <person name="Mondo S."/>
            <person name="Pangilinan J."/>
            <person name="Riley R."/>
            <person name="LaButti K."/>
            <person name="Andreopoulos B."/>
            <person name="Lipzen A."/>
            <person name="Chen C."/>
            <person name="Yan M."/>
            <person name="Daum C."/>
            <person name="Ng V."/>
            <person name="Clum A."/>
            <person name="Steindorff A."/>
            <person name="Ohm R.A."/>
            <person name="Martin F."/>
            <person name="Silar P."/>
            <person name="Natvig D.O."/>
            <person name="Lalanne C."/>
            <person name="Gautier V."/>
            <person name="Ament-Velasquez S.L."/>
            <person name="Kruys A."/>
            <person name="Hutchinson M.I."/>
            <person name="Powell A.J."/>
            <person name="Barry K."/>
            <person name="Miller A.N."/>
            <person name="Grigoriev I.V."/>
            <person name="Debuchy R."/>
            <person name="Gladieux P."/>
            <person name="Hiltunen Thoren M."/>
            <person name="Johannesson H."/>
        </authorList>
    </citation>
    <scope>NUCLEOTIDE SEQUENCE</scope>
    <source>
        <strain evidence="13">CBS 958.72</strain>
    </source>
</reference>
<evidence type="ECO:0000256" key="2">
    <source>
        <dbReference type="ARBA" id="ARBA00008203"/>
    </source>
</evidence>
<evidence type="ECO:0000313" key="13">
    <source>
        <dbReference type="EMBL" id="KAK3374073.1"/>
    </source>
</evidence>
<keyword evidence="9" id="KW-0961">Cell wall biogenesis/degradation</keyword>
<feature type="domain" description="V-type proton ATPase subunit S1/VOA1 transmembrane" evidence="12">
    <location>
        <begin position="227"/>
        <end position="266"/>
    </location>
</feature>
<keyword evidence="14" id="KW-1185">Reference proteome</keyword>
<comment type="subcellular location">
    <subcellularLocation>
        <location evidence="1">Endoplasmic reticulum membrane</location>
        <topology evidence="1">Single-pass type I membrane protein</topology>
    </subcellularLocation>
</comment>
<dbReference type="GO" id="GO:0071555">
    <property type="term" value="P:cell wall organization"/>
    <property type="evidence" value="ECO:0007669"/>
    <property type="project" value="UniProtKB-KW"/>
</dbReference>
<gene>
    <name evidence="13" type="ORF">B0T24DRAFT_720644</name>
</gene>